<feature type="transmembrane region" description="Helical" evidence="1">
    <location>
        <begin position="7"/>
        <end position="29"/>
    </location>
</feature>
<feature type="transmembrane region" description="Helical" evidence="1">
    <location>
        <begin position="51"/>
        <end position="74"/>
    </location>
</feature>
<dbReference type="RefSeq" id="WP_274991772.1">
    <property type="nucleotide sequence ID" value="NZ_JAJQQP010000001.1"/>
</dbReference>
<accession>A0ABU2CNR5</accession>
<keyword evidence="3" id="KW-1185">Reference proteome</keyword>
<sequence>MRTRASLALLIGGSTLAVGGAVVSFIYVLQPWRTCPDDDVPAGCPMLPDDAAILTVAMIVAVLATVMAGVGAAIRKRHDD</sequence>
<dbReference type="EMBL" id="JAVDYE010000001">
    <property type="protein sequence ID" value="MDR7382986.1"/>
    <property type="molecule type" value="Genomic_DNA"/>
</dbReference>
<keyword evidence="1" id="KW-1133">Transmembrane helix</keyword>
<keyword evidence="1" id="KW-0812">Transmembrane</keyword>
<reference evidence="2 3" key="1">
    <citation type="submission" date="2023-07" db="EMBL/GenBank/DDBJ databases">
        <title>Sequencing the genomes of 1000 actinobacteria strains.</title>
        <authorList>
            <person name="Klenk H.-P."/>
        </authorList>
    </citation>
    <scope>NUCLEOTIDE SEQUENCE [LARGE SCALE GENOMIC DNA]</scope>
    <source>
        <strain evidence="2 3">DSM 45554</strain>
    </source>
</reference>
<evidence type="ECO:0000313" key="2">
    <source>
        <dbReference type="EMBL" id="MDR7382986.1"/>
    </source>
</evidence>
<evidence type="ECO:0008006" key="4">
    <source>
        <dbReference type="Google" id="ProtNLM"/>
    </source>
</evidence>
<dbReference type="Proteomes" id="UP001183585">
    <property type="component" value="Unassembled WGS sequence"/>
</dbReference>
<evidence type="ECO:0000313" key="3">
    <source>
        <dbReference type="Proteomes" id="UP001183585"/>
    </source>
</evidence>
<name>A0ABU2CNR5_9MICO</name>
<comment type="caution">
    <text evidence="2">The sequence shown here is derived from an EMBL/GenBank/DDBJ whole genome shotgun (WGS) entry which is preliminary data.</text>
</comment>
<organism evidence="2 3">
    <name type="scientific">Promicromonospora iranensis</name>
    <dbReference type="NCBI Taxonomy" id="1105144"/>
    <lineage>
        <taxon>Bacteria</taxon>
        <taxon>Bacillati</taxon>
        <taxon>Actinomycetota</taxon>
        <taxon>Actinomycetes</taxon>
        <taxon>Micrococcales</taxon>
        <taxon>Promicromonosporaceae</taxon>
        <taxon>Promicromonospora</taxon>
    </lineage>
</organism>
<proteinExistence type="predicted"/>
<keyword evidence="1" id="KW-0472">Membrane</keyword>
<evidence type="ECO:0000256" key="1">
    <source>
        <dbReference type="SAM" id="Phobius"/>
    </source>
</evidence>
<protein>
    <recommendedName>
        <fullName evidence="4">Secreted protein with PEP-CTERM sorting signal</fullName>
    </recommendedName>
</protein>
<gene>
    <name evidence="2" type="ORF">J2S48_002501</name>
</gene>